<evidence type="ECO:0000256" key="1">
    <source>
        <dbReference type="SAM" id="Phobius"/>
    </source>
</evidence>
<feature type="transmembrane region" description="Helical" evidence="1">
    <location>
        <begin position="73"/>
        <end position="95"/>
    </location>
</feature>
<sequence length="120" mass="13271">MGALGFMNIALFKFLHYDKLYAQARYHVDTLRPDIRNSELLSSIFRPIVIIFFIMIFRMRFSVRRSDGVKANTAARVGGVVALFAAALFVAIATIDCSPGEIAGISDNTHSTIVCNQPCL</sequence>
<proteinExistence type="predicted"/>
<dbReference type="OrthoDB" id="5062115at2759"/>
<dbReference type="EMBL" id="OU893336">
    <property type="protein sequence ID" value="CAG9793201.1"/>
    <property type="molecule type" value="Genomic_DNA"/>
</dbReference>
<organism evidence="2 3">
    <name type="scientific">Diatraea saccharalis</name>
    <name type="common">sugarcane borer</name>
    <dbReference type="NCBI Taxonomy" id="40085"/>
    <lineage>
        <taxon>Eukaryota</taxon>
        <taxon>Metazoa</taxon>
        <taxon>Ecdysozoa</taxon>
        <taxon>Arthropoda</taxon>
        <taxon>Hexapoda</taxon>
        <taxon>Insecta</taxon>
        <taxon>Pterygota</taxon>
        <taxon>Neoptera</taxon>
        <taxon>Endopterygota</taxon>
        <taxon>Lepidoptera</taxon>
        <taxon>Glossata</taxon>
        <taxon>Ditrysia</taxon>
        <taxon>Pyraloidea</taxon>
        <taxon>Crambidae</taxon>
        <taxon>Crambinae</taxon>
        <taxon>Diatraea</taxon>
    </lineage>
</organism>
<accession>A0A9N9WHP3</accession>
<evidence type="ECO:0000313" key="2">
    <source>
        <dbReference type="EMBL" id="CAG9793201.1"/>
    </source>
</evidence>
<gene>
    <name evidence="2" type="ORF">DIATSA_LOCUS10661</name>
</gene>
<protein>
    <submittedName>
        <fullName evidence="2">Uncharacterized protein</fullName>
    </submittedName>
</protein>
<name>A0A9N9WHP3_9NEOP</name>
<dbReference type="Proteomes" id="UP001153714">
    <property type="component" value="Chromosome 5"/>
</dbReference>
<dbReference type="AlphaFoldDB" id="A0A9N9WHP3"/>
<reference evidence="2" key="1">
    <citation type="submission" date="2021-12" db="EMBL/GenBank/DDBJ databases">
        <authorList>
            <person name="King R."/>
        </authorList>
    </citation>
    <scope>NUCLEOTIDE SEQUENCE</scope>
</reference>
<keyword evidence="1" id="KW-1133">Transmembrane helix</keyword>
<reference evidence="2" key="2">
    <citation type="submission" date="2022-10" db="EMBL/GenBank/DDBJ databases">
        <authorList>
            <consortium name="ENA_rothamsted_submissions"/>
            <consortium name="culmorum"/>
            <person name="King R."/>
        </authorList>
    </citation>
    <scope>NUCLEOTIDE SEQUENCE</scope>
</reference>
<keyword evidence="1" id="KW-0812">Transmembrane</keyword>
<evidence type="ECO:0000313" key="3">
    <source>
        <dbReference type="Proteomes" id="UP001153714"/>
    </source>
</evidence>
<keyword evidence="3" id="KW-1185">Reference proteome</keyword>
<keyword evidence="1" id="KW-0472">Membrane</keyword>
<feature type="transmembrane region" description="Helical" evidence="1">
    <location>
        <begin position="44"/>
        <end position="61"/>
    </location>
</feature>